<dbReference type="NCBIfam" id="TIGR00916">
    <property type="entry name" value="2A0604s01"/>
    <property type="match status" value="1"/>
</dbReference>
<feature type="transmembrane region" description="Helical" evidence="9">
    <location>
        <begin position="165"/>
        <end position="186"/>
    </location>
</feature>
<evidence type="ECO:0000256" key="1">
    <source>
        <dbReference type="ARBA" id="ARBA00004651"/>
    </source>
</evidence>
<protein>
    <recommendedName>
        <fullName evidence="9">Protein-export membrane protein SecF</fullName>
    </recommendedName>
</protein>
<keyword evidence="2 9" id="KW-0813">Transport</keyword>
<keyword evidence="8 9" id="KW-0472">Membrane</keyword>
<keyword evidence="4 9" id="KW-0812">Transmembrane</keyword>
<keyword evidence="6 9" id="KW-1133">Transmembrane helix</keyword>
<evidence type="ECO:0000256" key="4">
    <source>
        <dbReference type="ARBA" id="ARBA00022692"/>
    </source>
</evidence>
<evidence type="ECO:0000313" key="12">
    <source>
        <dbReference type="Proteomes" id="UP001295463"/>
    </source>
</evidence>
<dbReference type="InterPro" id="IPR022813">
    <property type="entry name" value="SecD/SecF_arch_bac"/>
</dbReference>
<dbReference type="EMBL" id="OW150024">
    <property type="protein sequence ID" value="CAH2031657.1"/>
    <property type="molecule type" value="Genomic_DNA"/>
</dbReference>
<comment type="subunit">
    <text evidence="9">Forms a complex with SecD. Part of the essential Sec protein translocation apparatus which comprises SecA, SecYEG and auxiliary proteins SecDF. Other proteins may also be involved.</text>
</comment>
<dbReference type="SUPFAM" id="SSF82866">
    <property type="entry name" value="Multidrug efflux transporter AcrB transmembrane domain"/>
    <property type="match status" value="1"/>
</dbReference>
<evidence type="ECO:0000256" key="2">
    <source>
        <dbReference type="ARBA" id="ARBA00022448"/>
    </source>
</evidence>
<evidence type="ECO:0000259" key="10">
    <source>
        <dbReference type="Pfam" id="PF02355"/>
    </source>
</evidence>
<dbReference type="InterPro" id="IPR022645">
    <property type="entry name" value="SecD/SecF_bac"/>
</dbReference>
<evidence type="ECO:0000313" key="11">
    <source>
        <dbReference type="EMBL" id="CAH2031657.1"/>
    </source>
</evidence>
<dbReference type="NCBIfam" id="TIGR00966">
    <property type="entry name" value="transloc_SecF"/>
    <property type="match status" value="1"/>
</dbReference>
<keyword evidence="7 9" id="KW-0811">Translocation</keyword>
<keyword evidence="12" id="KW-1185">Reference proteome</keyword>
<dbReference type="Gene3D" id="1.20.1640.10">
    <property type="entry name" value="Multidrug efflux transporter AcrB transmembrane domain"/>
    <property type="match status" value="1"/>
</dbReference>
<gene>
    <name evidence="9 11" type="primary">secF</name>
    <name evidence="11" type="ORF">GEAMG1_1825</name>
</gene>
<dbReference type="Pfam" id="PF07549">
    <property type="entry name" value="Sec_GG"/>
    <property type="match status" value="1"/>
</dbReference>
<feature type="transmembrane region" description="Helical" evidence="9">
    <location>
        <begin position="244"/>
        <end position="262"/>
    </location>
</feature>
<feature type="transmembrane region" description="Helical" evidence="9">
    <location>
        <begin position="141"/>
        <end position="158"/>
    </location>
</feature>
<comment type="subcellular location">
    <subcellularLocation>
        <location evidence="1 9">Cell membrane</location>
        <topology evidence="1 9">Multi-pass membrane protein</topology>
    </subcellularLocation>
</comment>
<feature type="domain" description="Protein export membrane protein SecD/SecF C-terminal" evidence="10">
    <location>
        <begin position="120"/>
        <end position="296"/>
    </location>
</feature>
<dbReference type="InterPro" id="IPR005665">
    <property type="entry name" value="SecF_bac"/>
</dbReference>
<evidence type="ECO:0000256" key="3">
    <source>
        <dbReference type="ARBA" id="ARBA00022475"/>
    </source>
</evidence>
<evidence type="ECO:0000256" key="7">
    <source>
        <dbReference type="ARBA" id="ARBA00023010"/>
    </source>
</evidence>
<feature type="transmembrane region" description="Helical" evidence="9">
    <location>
        <begin position="20"/>
        <end position="38"/>
    </location>
</feature>
<accession>A0ABM9DA46</accession>
<dbReference type="Proteomes" id="UP001295463">
    <property type="component" value="Chromosome"/>
</dbReference>
<organism evidence="11 12">
    <name type="scientific">Trichlorobacter ammonificans</name>
    <dbReference type="NCBI Taxonomy" id="2916410"/>
    <lineage>
        <taxon>Bacteria</taxon>
        <taxon>Pseudomonadati</taxon>
        <taxon>Thermodesulfobacteriota</taxon>
        <taxon>Desulfuromonadia</taxon>
        <taxon>Geobacterales</taxon>
        <taxon>Geobacteraceae</taxon>
        <taxon>Trichlorobacter</taxon>
    </lineage>
</organism>
<evidence type="ECO:0000256" key="5">
    <source>
        <dbReference type="ARBA" id="ARBA00022927"/>
    </source>
</evidence>
<comment type="function">
    <text evidence="9">Part of the Sec protein translocase complex. Interacts with the SecYEG preprotein conducting channel. SecDF uses the proton motive force (PMF) to complete protein translocation after the ATP-dependent function of SecA.</text>
</comment>
<dbReference type="Pfam" id="PF02355">
    <property type="entry name" value="SecD_SecF_C"/>
    <property type="match status" value="1"/>
</dbReference>
<evidence type="ECO:0000256" key="8">
    <source>
        <dbReference type="ARBA" id="ARBA00023136"/>
    </source>
</evidence>
<dbReference type="InterPro" id="IPR055344">
    <property type="entry name" value="SecD_SecF_C_bact"/>
</dbReference>
<dbReference type="InterPro" id="IPR022646">
    <property type="entry name" value="SecD/SecF_CS"/>
</dbReference>
<dbReference type="HAMAP" id="MF_01464_B">
    <property type="entry name" value="SecF_B"/>
    <property type="match status" value="1"/>
</dbReference>
<evidence type="ECO:0000256" key="6">
    <source>
        <dbReference type="ARBA" id="ARBA00022989"/>
    </source>
</evidence>
<dbReference type="InterPro" id="IPR048634">
    <property type="entry name" value="SecD_SecF_C"/>
</dbReference>
<keyword evidence="5 9" id="KW-0653">Protein transport</keyword>
<dbReference type="PRINTS" id="PR01755">
    <property type="entry name" value="SECFTRNLCASE"/>
</dbReference>
<feature type="transmembrane region" description="Helical" evidence="9">
    <location>
        <begin position="192"/>
        <end position="213"/>
    </location>
</feature>
<reference evidence="11 12" key="1">
    <citation type="submission" date="2022-03" db="EMBL/GenBank/DDBJ databases">
        <authorList>
            <person name="Koch H."/>
        </authorList>
    </citation>
    <scope>NUCLEOTIDE SEQUENCE [LARGE SCALE GENOMIC DNA]</scope>
    <source>
        <strain evidence="11 12">G1</strain>
    </source>
</reference>
<dbReference type="PANTHER" id="PTHR30081:SF8">
    <property type="entry name" value="PROTEIN TRANSLOCASE SUBUNIT SECF"/>
    <property type="match status" value="1"/>
</dbReference>
<feature type="transmembrane region" description="Helical" evidence="9">
    <location>
        <begin position="268"/>
        <end position="295"/>
    </location>
</feature>
<sequence length="314" mass="33382">MIELLGKTNIDFIGMRKITFVISIIITVIGILGVVSMIRGTANMGIDFTGGTSLQLRFDKPVEMAAVRKALHSAGIEAELQEVKEGNKLLVKLARKSQVTVGKAAETVPAALQKGLPGTSVTVESTTEIGPAVGDKLRKDTLIAVAISMLGIIVYIAWRFDFNFGVGAVVATLHDIMAMFAVFYLFDKEINLLFVTAVLTIAGYSLTDTVVIFDRIRENLHKDLKGALHTIINRSVNEVLSRSIVTSITTFLSASALLFFGGEMIHDFALALVVGVVVGAYSSVFVASPVIMLLAERTANKAGSAGAGPAPAKA</sequence>
<name>A0ABM9DA46_9BACT</name>
<proteinExistence type="inferred from homology"/>
<dbReference type="PANTHER" id="PTHR30081">
    <property type="entry name" value="PROTEIN-EXPORT MEMBRANE PROTEIN SEC"/>
    <property type="match status" value="1"/>
</dbReference>
<keyword evidence="3 9" id="KW-1003">Cell membrane</keyword>
<evidence type="ECO:0000256" key="9">
    <source>
        <dbReference type="HAMAP-Rule" id="MF_01464"/>
    </source>
</evidence>
<comment type="similarity">
    <text evidence="9">Belongs to the SecD/SecF family. SecF subfamily.</text>
</comment>